<dbReference type="InterPro" id="IPR021148">
    <property type="entry name" value="Polysacc_synth_dom"/>
</dbReference>
<evidence type="ECO:0000256" key="1">
    <source>
        <dbReference type="ARBA" id="ARBA00004496"/>
    </source>
</evidence>
<sequence>MVQQFGPEPPPGLRKADAGFDAENAPNHEGIEMAFAEKGSIGPSAGQARCQTWGGASVRGTRLMDGNLAVIQHMETYWKILKNKRGSQLRLTKIDDEIYEHLKKDFPELDPAVDIDEDVMKNKENKERWRKFLNFYDKKVEDFNFGTMLRKNPKDDVEVENRIIFVPRMQFYAFEIARNKAGLNDWIYEQEHPEEKKE</sequence>
<feature type="domain" description="Polysaccharide biosynthesis" evidence="6">
    <location>
        <begin position="70"/>
        <end position="189"/>
    </location>
</feature>
<evidence type="ECO:0000313" key="7">
    <source>
        <dbReference type="EMBL" id="ELQ34793.1"/>
    </source>
</evidence>
<evidence type="ECO:0000256" key="3">
    <source>
        <dbReference type="ARBA" id="ARBA00061201"/>
    </source>
</evidence>
<protein>
    <recommendedName>
        <fullName evidence="4">Protein PBDC1 homolog</fullName>
    </recommendedName>
</protein>
<comment type="similarity">
    <text evidence="3">Belongs to the PBDC1 family.</text>
</comment>
<dbReference type="Pfam" id="PF04669">
    <property type="entry name" value="PBDC1"/>
    <property type="match status" value="1"/>
</dbReference>
<dbReference type="PANTHER" id="PTHR13410:SF9">
    <property type="entry name" value="PROTEIN PBDC1"/>
    <property type="match status" value="1"/>
</dbReference>
<name>A0AA97PHK7_PYRO3</name>
<dbReference type="InterPro" id="IPR008476">
    <property type="entry name" value="PBDC1_metazoa/fungi"/>
</dbReference>
<evidence type="ECO:0000259" key="6">
    <source>
        <dbReference type="Pfam" id="PF04669"/>
    </source>
</evidence>
<dbReference type="GO" id="GO:0005737">
    <property type="term" value="C:cytoplasm"/>
    <property type="evidence" value="ECO:0007669"/>
    <property type="project" value="UniProtKB-SubCell"/>
</dbReference>
<dbReference type="FunFam" id="1.10.3560.10:FF:000001">
    <property type="entry name" value="Protein PBDC1 homolog"/>
    <property type="match status" value="1"/>
</dbReference>
<dbReference type="Proteomes" id="UP000011086">
    <property type="component" value="Unassembled WGS sequence"/>
</dbReference>
<keyword evidence="2" id="KW-0963">Cytoplasm</keyword>
<dbReference type="AlphaFoldDB" id="A0AA97PHK7"/>
<organism evidence="7">
    <name type="scientific">Pyricularia oryzae (strain Y34)</name>
    <name type="common">Rice blast fungus</name>
    <name type="synonym">Magnaporthe oryzae</name>
    <dbReference type="NCBI Taxonomy" id="1143189"/>
    <lineage>
        <taxon>Eukaryota</taxon>
        <taxon>Fungi</taxon>
        <taxon>Dikarya</taxon>
        <taxon>Ascomycota</taxon>
        <taxon>Pezizomycotina</taxon>
        <taxon>Sordariomycetes</taxon>
        <taxon>Sordariomycetidae</taxon>
        <taxon>Magnaporthales</taxon>
        <taxon>Pyriculariaceae</taxon>
        <taxon>Pyricularia</taxon>
    </lineage>
</organism>
<evidence type="ECO:0000256" key="2">
    <source>
        <dbReference type="ARBA" id="ARBA00022490"/>
    </source>
</evidence>
<reference evidence="7" key="1">
    <citation type="journal article" date="2012" name="PLoS Genet.">
        <title>Comparative analysis of the genomes of two field isolates of the rice blast fungus Magnaporthe oryzae.</title>
        <authorList>
            <person name="Xue M."/>
            <person name="Yang J."/>
            <person name="Li Z."/>
            <person name="Hu S."/>
            <person name="Yao N."/>
            <person name="Dean R.A."/>
            <person name="Zhao W."/>
            <person name="Shen M."/>
            <person name="Zhang H."/>
            <person name="Li C."/>
            <person name="Liu L."/>
            <person name="Cao L."/>
            <person name="Xu X."/>
            <person name="Xing Y."/>
            <person name="Hsiang T."/>
            <person name="Zhang Z."/>
            <person name="Xu J.R."/>
            <person name="Peng Y.L."/>
        </authorList>
    </citation>
    <scope>NUCLEOTIDE SEQUENCE</scope>
    <source>
        <strain evidence="7">Y34</strain>
    </source>
</reference>
<dbReference type="PANTHER" id="PTHR13410">
    <property type="entry name" value="PROTEIN PBDC1"/>
    <property type="match status" value="1"/>
</dbReference>
<feature type="region of interest" description="Disordered" evidence="5">
    <location>
        <begin position="1"/>
        <end position="25"/>
    </location>
</feature>
<evidence type="ECO:0000256" key="5">
    <source>
        <dbReference type="SAM" id="MobiDB-lite"/>
    </source>
</evidence>
<dbReference type="InterPro" id="IPR023139">
    <property type="entry name" value="PBDC1-like_dom_sf"/>
</dbReference>
<dbReference type="Gene3D" id="1.10.3560.10">
    <property type="entry name" value="yst0336 like domain"/>
    <property type="match status" value="1"/>
</dbReference>
<proteinExistence type="inferred from homology"/>
<gene>
    <name evidence="7" type="ORF">OOU_Y34scaffold00745g68</name>
</gene>
<comment type="subcellular location">
    <subcellularLocation>
        <location evidence="1">Cytoplasm</location>
    </subcellularLocation>
</comment>
<evidence type="ECO:0000256" key="4">
    <source>
        <dbReference type="ARBA" id="ARBA00069779"/>
    </source>
</evidence>
<dbReference type="EMBL" id="JH793093">
    <property type="protein sequence ID" value="ELQ34793.1"/>
    <property type="molecule type" value="Genomic_DNA"/>
</dbReference>
<accession>A0AA97PHK7</accession>